<reference evidence="3 4" key="1">
    <citation type="submission" date="2007-10" db="EMBL/GenBank/DDBJ databases">
        <title>Complete sequence of Desulfococcus oleovorans Hxd3.</title>
        <authorList>
            <consortium name="US DOE Joint Genome Institute"/>
            <person name="Copeland A."/>
            <person name="Lucas S."/>
            <person name="Lapidus A."/>
            <person name="Barry K."/>
            <person name="Glavina del Rio T."/>
            <person name="Dalin E."/>
            <person name="Tice H."/>
            <person name="Pitluck S."/>
            <person name="Kiss H."/>
            <person name="Brettin T."/>
            <person name="Bruce D."/>
            <person name="Detter J.C."/>
            <person name="Han C."/>
            <person name="Schmutz J."/>
            <person name="Larimer F."/>
            <person name="Land M."/>
            <person name="Hauser L."/>
            <person name="Kyrpides N."/>
            <person name="Kim E."/>
            <person name="Wawrik B."/>
            <person name="Richardson P."/>
        </authorList>
    </citation>
    <scope>NUCLEOTIDE SEQUENCE [LARGE SCALE GENOMIC DNA]</scope>
    <source>
        <strain evidence="4">DSM 6200 / JCM 39069 / Hxd3</strain>
    </source>
</reference>
<gene>
    <name evidence="3" type="ordered locus">Dole_2775</name>
</gene>
<dbReference type="Gene3D" id="3.40.50.11890">
    <property type="match status" value="1"/>
</dbReference>
<dbReference type="PANTHER" id="PTHR30548:SF2">
    <property type="entry name" value="2-HYDROXYACYL-COA DEHYDRATASE,D-COMPONENT"/>
    <property type="match status" value="1"/>
</dbReference>
<evidence type="ECO:0000256" key="1">
    <source>
        <dbReference type="ARBA" id="ARBA00005806"/>
    </source>
</evidence>
<sequence length="469" mass="53361">MNRLRRNYLHASFVAGNWTAIAGMALRNGLFKTLLKDMPRYPWMKTLLRANLLLDKFGKDRDDAYFEATRLVTRYIIRGFVELLDDMFQRGDRLIIHEDMVPPEIFRAMNLTPFMAELLGISLPIIDPYAVEEYIDLSENAGVPPDICSLPKSTMGFALADQFPPALALVASNLPCDGGMASYTVMERKLNLPTVRIDIPHHFYNDRARTYFVSELRRMITWLEANTPGKMDWDKLAAICEERNRMVEHELELWEMLQTRPAPLAAEPVYLSHLWGSNVQPGHPASTRIFKQLSDLARKNIDAGKGALKDEKYRILLWNPPLLHASDLFNWAETAYGASLIIDSMSYNSREPYIDTSSEEAMLYGLGLNIMEGPMARHTRGPAANYTEDIFDMAKRFDIDMLWVAGHVGCKNTAALNGMLREKCREHGLPMLIINYDLSDPRVVSNAGILEQINHFMENIMGAKRRDAA</sequence>
<dbReference type="RefSeq" id="WP_012176189.1">
    <property type="nucleotide sequence ID" value="NC_009943.1"/>
</dbReference>
<keyword evidence="4" id="KW-1185">Reference proteome</keyword>
<feature type="transmembrane region" description="Helical" evidence="2">
    <location>
        <begin position="7"/>
        <end position="26"/>
    </location>
</feature>
<organism evidence="3 4">
    <name type="scientific">Desulfosudis oleivorans (strain DSM 6200 / JCM 39069 / Hxd3)</name>
    <name type="common">Desulfococcus oleovorans</name>
    <dbReference type="NCBI Taxonomy" id="96561"/>
    <lineage>
        <taxon>Bacteria</taxon>
        <taxon>Pseudomonadati</taxon>
        <taxon>Thermodesulfobacteriota</taxon>
        <taxon>Desulfobacteria</taxon>
        <taxon>Desulfobacterales</taxon>
        <taxon>Desulfosudaceae</taxon>
        <taxon>Desulfosudis</taxon>
    </lineage>
</organism>
<name>A8ZXV1_DESOH</name>
<keyword evidence="2" id="KW-0812">Transmembrane</keyword>
<dbReference type="eggNOG" id="COG1775">
    <property type="taxonomic scope" value="Bacteria"/>
</dbReference>
<keyword evidence="2" id="KW-0472">Membrane</keyword>
<dbReference type="Proteomes" id="UP000008561">
    <property type="component" value="Chromosome"/>
</dbReference>
<evidence type="ECO:0000313" key="3">
    <source>
        <dbReference type="EMBL" id="ABW68578.1"/>
    </source>
</evidence>
<dbReference type="EMBL" id="CP000859">
    <property type="protein sequence ID" value="ABW68578.1"/>
    <property type="molecule type" value="Genomic_DNA"/>
</dbReference>
<evidence type="ECO:0000256" key="2">
    <source>
        <dbReference type="SAM" id="Phobius"/>
    </source>
</evidence>
<dbReference type="AlphaFoldDB" id="A8ZXV1"/>
<dbReference type="OrthoDB" id="5422032at2"/>
<dbReference type="InterPro" id="IPR010327">
    <property type="entry name" value="FldB/FldC_alpha/beta"/>
</dbReference>
<dbReference type="Gene3D" id="3.40.50.11900">
    <property type="match status" value="1"/>
</dbReference>
<dbReference type="PANTHER" id="PTHR30548">
    <property type="entry name" value="2-HYDROXYGLUTARYL-COA DEHYDRATASE, D-COMPONENT-RELATED"/>
    <property type="match status" value="1"/>
</dbReference>
<protein>
    <submittedName>
        <fullName evidence="3">2-hydroxyglutaryl-CoA dehydratase D-component</fullName>
    </submittedName>
</protein>
<dbReference type="STRING" id="96561.Dole_2775"/>
<dbReference type="KEGG" id="dol:Dole_2775"/>
<comment type="similarity">
    <text evidence="1">Belongs to the FldB/FldC dehydratase alpha/beta subunit family.</text>
</comment>
<proteinExistence type="inferred from homology"/>
<dbReference type="HOGENOM" id="CLU_047375_0_0_7"/>
<evidence type="ECO:0000313" key="4">
    <source>
        <dbReference type="Proteomes" id="UP000008561"/>
    </source>
</evidence>
<keyword evidence="2" id="KW-1133">Transmembrane helix</keyword>
<dbReference type="Pfam" id="PF06050">
    <property type="entry name" value="HGD-D"/>
    <property type="match status" value="1"/>
</dbReference>
<accession>A8ZXV1</accession>